<organism evidence="2 3">
    <name type="scientific">Rhodophyticola porphyridii</name>
    <dbReference type="NCBI Taxonomy" id="1852017"/>
    <lineage>
        <taxon>Bacteria</taxon>
        <taxon>Pseudomonadati</taxon>
        <taxon>Pseudomonadota</taxon>
        <taxon>Alphaproteobacteria</taxon>
        <taxon>Rhodobacterales</taxon>
        <taxon>Roseobacteraceae</taxon>
        <taxon>Rhodophyticola</taxon>
    </lineage>
</organism>
<accession>A0A3L9YFU4</accession>
<feature type="transmembrane region" description="Helical" evidence="1">
    <location>
        <begin position="66"/>
        <end position="88"/>
    </location>
</feature>
<gene>
    <name evidence="2" type="ORF">D9R08_13150</name>
</gene>
<sequence length="307" mass="34818">MLAVASTLLSAEPVWPQVADTTISSPKESEVLGIGNARDVVQDIEQLIDDRIDERLGLWFGVNANLLAFFVAIIAFLSAISGLIFWFIKDRATTAAVAKAEQASISITKATVSAFAKFSRARLLGRIAYTYWDFYKEEFRKVARGDELEEAKDLIPLTQAAGISWHLAHDALREIEILRTDVDAIRSIGEEYKVVFLRNQIMCSVVYFGCVELLCLRLLNGTFDEERRERLLDQALRCLEYAKKDQKHWVELHDSAARTLVMLGGEDFRARGMKVARDICDGKKPTPQHVEVSSERIERFRSDFRIE</sequence>
<keyword evidence="1" id="KW-0812">Transmembrane</keyword>
<reference evidence="2 3" key="1">
    <citation type="submission" date="2018-10" db="EMBL/GenBank/DDBJ databases">
        <authorList>
            <person name="Jung H.S."/>
            <person name="Jeon C.O."/>
        </authorList>
    </citation>
    <scope>NUCLEOTIDE SEQUENCE [LARGE SCALE GENOMIC DNA]</scope>
    <source>
        <strain evidence="2 3">MA-7-27</strain>
    </source>
</reference>
<protein>
    <submittedName>
        <fullName evidence="2">Uncharacterized protein</fullName>
    </submittedName>
</protein>
<evidence type="ECO:0000256" key="1">
    <source>
        <dbReference type="SAM" id="Phobius"/>
    </source>
</evidence>
<name>A0A3L9YFU4_9RHOB</name>
<evidence type="ECO:0000313" key="2">
    <source>
        <dbReference type="EMBL" id="RMA41800.1"/>
    </source>
</evidence>
<evidence type="ECO:0000313" key="3">
    <source>
        <dbReference type="Proteomes" id="UP000281343"/>
    </source>
</evidence>
<keyword evidence="3" id="KW-1185">Reference proteome</keyword>
<dbReference type="AlphaFoldDB" id="A0A3L9YFU4"/>
<dbReference type="Proteomes" id="UP000281343">
    <property type="component" value="Unassembled WGS sequence"/>
</dbReference>
<keyword evidence="1" id="KW-1133">Transmembrane helix</keyword>
<keyword evidence="1" id="KW-0472">Membrane</keyword>
<dbReference type="EMBL" id="RCNT01000006">
    <property type="protein sequence ID" value="RMA41800.1"/>
    <property type="molecule type" value="Genomic_DNA"/>
</dbReference>
<comment type="caution">
    <text evidence="2">The sequence shown here is derived from an EMBL/GenBank/DDBJ whole genome shotgun (WGS) entry which is preliminary data.</text>
</comment>
<proteinExistence type="predicted"/>